<evidence type="ECO:0000259" key="2">
    <source>
        <dbReference type="PROSITE" id="PS51194"/>
    </source>
</evidence>
<organism evidence="3">
    <name type="scientific">uncultured Caudovirales phage</name>
    <dbReference type="NCBI Taxonomy" id="2100421"/>
    <lineage>
        <taxon>Viruses</taxon>
        <taxon>Duplodnaviria</taxon>
        <taxon>Heunggongvirae</taxon>
        <taxon>Uroviricota</taxon>
        <taxon>Caudoviricetes</taxon>
        <taxon>Peduoviridae</taxon>
        <taxon>Maltschvirus</taxon>
        <taxon>Maltschvirus maltsch</taxon>
    </lineage>
</organism>
<evidence type="ECO:0000313" key="4">
    <source>
        <dbReference type="EMBL" id="CAB5224139.1"/>
    </source>
</evidence>
<keyword evidence="1" id="KW-0378">Hydrolase</keyword>
<dbReference type="EMBL" id="LR798328">
    <property type="protein sequence ID" value="CAB5224139.1"/>
    <property type="molecule type" value="Genomic_DNA"/>
</dbReference>
<feature type="domain" description="Helicase C-terminal" evidence="2">
    <location>
        <begin position="327"/>
        <end position="479"/>
    </location>
</feature>
<dbReference type="InterPro" id="IPR038718">
    <property type="entry name" value="SNF2-like_sf"/>
</dbReference>
<dbReference type="InterPro" id="IPR049730">
    <property type="entry name" value="SNF2/RAD54-like_C"/>
</dbReference>
<dbReference type="InterPro" id="IPR001650">
    <property type="entry name" value="Helicase_C-like"/>
</dbReference>
<dbReference type="CDD" id="cd18793">
    <property type="entry name" value="SF2_C_SNF"/>
    <property type="match status" value="1"/>
</dbReference>
<dbReference type="Pfam" id="PF00271">
    <property type="entry name" value="Helicase_C"/>
    <property type="match status" value="1"/>
</dbReference>
<dbReference type="InterPro" id="IPR000330">
    <property type="entry name" value="SNF2_N"/>
</dbReference>
<dbReference type="Gene3D" id="3.40.50.300">
    <property type="entry name" value="P-loop containing nucleotide triphosphate hydrolases"/>
    <property type="match status" value="1"/>
</dbReference>
<evidence type="ECO:0000256" key="1">
    <source>
        <dbReference type="ARBA" id="ARBA00022801"/>
    </source>
</evidence>
<dbReference type="GO" id="GO:0016787">
    <property type="term" value="F:hydrolase activity"/>
    <property type="evidence" value="ECO:0007669"/>
    <property type="project" value="UniProtKB-KW"/>
</dbReference>
<protein>
    <submittedName>
        <fullName evidence="3">HepA Superfamily II DNA/RNA helicases, SNF2 family</fullName>
    </submittedName>
</protein>
<dbReference type="SMART" id="SM00490">
    <property type="entry name" value="HELICc"/>
    <property type="match status" value="1"/>
</dbReference>
<dbReference type="GO" id="GO:0004386">
    <property type="term" value="F:helicase activity"/>
    <property type="evidence" value="ECO:0007669"/>
    <property type="project" value="UniProtKB-KW"/>
</dbReference>
<dbReference type="InterPro" id="IPR027417">
    <property type="entry name" value="P-loop_NTPase"/>
</dbReference>
<dbReference type="PROSITE" id="PS51194">
    <property type="entry name" value="HELICASE_CTER"/>
    <property type="match status" value="1"/>
</dbReference>
<proteinExistence type="predicted"/>
<reference evidence="3" key="1">
    <citation type="submission" date="2020-04" db="EMBL/GenBank/DDBJ databases">
        <authorList>
            <person name="Chiriac C."/>
            <person name="Salcher M."/>
            <person name="Ghai R."/>
            <person name="Kavagutti S V."/>
        </authorList>
    </citation>
    <scope>NUCLEOTIDE SEQUENCE</scope>
</reference>
<keyword evidence="3" id="KW-0067">ATP-binding</keyword>
<dbReference type="PANTHER" id="PTHR10799">
    <property type="entry name" value="SNF2/RAD54 HELICASE FAMILY"/>
    <property type="match status" value="1"/>
</dbReference>
<sequence length="483" mass="55207">MSQFLSTYPFKNKPFVHQQAYLERFWEYPVAALFADMGTGKSFMLINNVAMLYDKGRINGFLIVAPKGVYRNWFNTEIPKHLPDHIVYRMAIWNPSPRKAEQQAMDELFTVTEDLKILVMNVEAFSTAKGTAYAKRFLLVHNAMMAIDESTTIKTHTSARSKNTEKVGRGARFRRILTGSPVTKSPMDLYQQCAFLSDGCLNVSSFFVFQARYCVTVERKLNTHSFKQVVGYRRLDELKEKLDRFAFRVKKEECLDLPDKLYVKREVDLTPEQQKAYNEMKAYAMAQIQGGLVSTVNALTQIMRLHQIVCGHAKLDDGTVIDLPNKRLDELLAVVEETDGKIIIWANYRHDIEAIKLALAKEYGMNSVATYFGDTVSEERQRIVDDFQNMDSELRFFVGNPSTGGYGLTLTAAHTMVYYSNSFDLEKRLQSEDRAHRIGQTKNVTYIDLIAVGTVDEKIVKALRAKIDIATQVLGEDLKQWLI</sequence>
<accession>A0A6J5N6Y3</accession>
<dbReference type="GO" id="GO:0005524">
    <property type="term" value="F:ATP binding"/>
    <property type="evidence" value="ECO:0007669"/>
    <property type="project" value="InterPro"/>
</dbReference>
<evidence type="ECO:0000313" key="3">
    <source>
        <dbReference type="EMBL" id="CAB4154497.1"/>
    </source>
</evidence>
<keyword evidence="3" id="KW-0347">Helicase</keyword>
<gene>
    <name evidence="3" type="ORF">UFOVP652_9</name>
    <name evidence="4" type="ORF">UFOVP734_30</name>
</gene>
<dbReference type="Pfam" id="PF00176">
    <property type="entry name" value="SNF2-rel_dom"/>
    <property type="match status" value="1"/>
</dbReference>
<keyword evidence="3" id="KW-0547">Nucleotide-binding</keyword>
<dbReference type="SUPFAM" id="SSF52540">
    <property type="entry name" value="P-loop containing nucleoside triphosphate hydrolases"/>
    <property type="match status" value="2"/>
</dbReference>
<name>A0A6J5N6Y3_9CAUD</name>
<dbReference type="Gene3D" id="3.40.50.10810">
    <property type="entry name" value="Tandem AAA-ATPase domain"/>
    <property type="match status" value="1"/>
</dbReference>
<dbReference type="EMBL" id="LR796617">
    <property type="protein sequence ID" value="CAB4154497.1"/>
    <property type="molecule type" value="Genomic_DNA"/>
</dbReference>